<evidence type="ECO:0000313" key="1">
    <source>
        <dbReference type="EMBL" id="OPJ87277.1"/>
    </source>
</evidence>
<dbReference type="Proteomes" id="UP000190648">
    <property type="component" value="Unassembled WGS sequence"/>
</dbReference>
<dbReference type="EMBL" id="LSYS01001700">
    <property type="protein sequence ID" value="OPJ87277.1"/>
    <property type="molecule type" value="Genomic_DNA"/>
</dbReference>
<gene>
    <name evidence="1" type="ORF">AV530_000780</name>
</gene>
<proteinExistence type="predicted"/>
<comment type="caution">
    <text evidence="1">The sequence shown here is derived from an EMBL/GenBank/DDBJ whole genome shotgun (WGS) entry which is preliminary data.</text>
</comment>
<reference evidence="1 2" key="1">
    <citation type="submission" date="2016-02" db="EMBL/GenBank/DDBJ databases">
        <title>Band-tailed pigeon sequencing and assembly.</title>
        <authorList>
            <person name="Soares A.E."/>
            <person name="Novak B.J."/>
            <person name="Rice E.S."/>
            <person name="O'Connell B."/>
            <person name="Chang D."/>
            <person name="Weber S."/>
            <person name="Shapiro B."/>
        </authorList>
    </citation>
    <scope>NUCLEOTIDE SEQUENCE [LARGE SCALE GENOMIC DNA]</scope>
    <source>
        <strain evidence="1">BTP2013</strain>
        <tissue evidence="1">Blood</tissue>
    </source>
</reference>
<keyword evidence="2" id="KW-1185">Reference proteome</keyword>
<organism evidence="1 2">
    <name type="scientific">Patagioenas fasciata monilis</name>
    <dbReference type="NCBI Taxonomy" id="372326"/>
    <lineage>
        <taxon>Eukaryota</taxon>
        <taxon>Metazoa</taxon>
        <taxon>Chordata</taxon>
        <taxon>Craniata</taxon>
        <taxon>Vertebrata</taxon>
        <taxon>Euteleostomi</taxon>
        <taxon>Archelosauria</taxon>
        <taxon>Archosauria</taxon>
        <taxon>Dinosauria</taxon>
        <taxon>Saurischia</taxon>
        <taxon>Theropoda</taxon>
        <taxon>Coelurosauria</taxon>
        <taxon>Aves</taxon>
        <taxon>Neognathae</taxon>
        <taxon>Neoaves</taxon>
        <taxon>Columbimorphae</taxon>
        <taxon>Columbiformes</taxon>
        <taxon>Columbidae</taxon>
        <taxon>Patagioenas</taxon>
    </lineage>
</organism>
<sequence>MVIDFKGLGAGRVDKLPANHHKLLLNKCLSPGPGRCKRDLVSKCETCSLQHQKNKVSLQSHSNGFPSVIASAKSKL</sequence>
<name>A0A1V4KTT0_PATFA</name>
<evidence type="ECO:0000313" key="2">
    <source>
        <dbReference type="Proteomes" id="UP000190648"/>
    </source>
</evidence>
<dbReference type="AlphaFoldDB" id="A0A1V4KTT0"/>
<accession>A0A1V4KTT0</accession>
<protein>
    <submittedName>
        <fullName evidence="1">Uncharacterized protein</fullName>
    </submittedName>
</protein>